<dbReference type="EMBL" id="FQUU01000017">
    <property type="protein sequence ID" value="SHF75719.1"/>
    <property type="molecule type" value="Genomic_DNA"/>
</dbReference>
<feature type="signal peptide" evidence="1">
    <location>
        <begin position="1"/>
        <end position="19"/>
    </location>
</feature>
<dbReference type="SUPFAM" id="SSF53649">
    <property type="entry name" value="Alkaline phosphatase-like"/>
    <property type="match status" value="1"/>
</dbReference>
<dbReference type="AlphaFoldDB" id="A0A1M5E904"/>
<dbReference type="OrthoDB" id="9791578at2"/>
<dbReference type="STRING" id="1121884.SAMN02745131_03470"/>
<dbReference type="Pfam" id="PF01663">
    <property type="entry name" value="Phosphodiest"/>
    <property type="match status" value="1"/>
</dbReference>
<evidence type="ECO:0000256" key="1">
    <source>
        <dbReference type="SAM" id="SignalP"/>
    </source>
</evidence>
<protein>
    <submittedName>
        <fullName evidence="2">Phosphoglycerate mutase</fullName>
    </submittedName>
</protein>
<gene>
    <name evidence="2" type="ORF">SAMN02745131_03470</name>
</gene>
<dbReference type="Gene3D" id="3.40.720.10">
    <property type="entry name" value="Alkaline Phosphatase, subunit A"/>
    <property type="match status" value="1"/>
</dbReference>
<dbReference type="InterPro" id="IPR002591">
    <property type="entry name" value="Phosphodiest/P_Trfase"/>
</dbReference>
<dbReference type="RefSeq" id="WP_072836597.1">
    <property type="nucleotide sequence ID" value="NZ_FQUU01000017.1"/>
</dbReference>
<keyword evidence="3" id="KW-1185">Reference proteome</keyword>
<evidence type="ECO:0000313" key="2">
    <source>
        <dbReference type="EMBL" id="SHF75719.1"/>
    </source>
</evidence>
<dbReference type="InterPro" id="IPR017850">
    <property type="entry name" value="Alkaline_phosphatase_core_sf"/>
</dbReference>
<feature type="chain" id="PRO_5012092907" evidence="1">
    <location>
        <begin position="20"/>
        <end position="350"/>
    </location>
</feature>
<dbReference type="Proteomes" id="UP000184048">
    <property type="component" value="Unassembled WGS sequence"/>
</dbReference>
<proteinExistence type="predicted"/>
<accession>A0A1M5E904</accession>
<keyword evidence="1" id="KW-0732">Signal</keyword>
<organism evidence="2 3">
    <name type="scientific">Flavisolibacter ginsengisoli DSM 18119</name>
    <dbReference type="NCBI Taxonomy" id="1121884"/>
    <lineage>
        <taxon>Bacteria</taxon>
        <taxon>Pseudomonadati</taxon>
        <taxon>Bacteroidota</taxon>
        <taxon>Chitinophagia</taxon>
        <taxon>Chitinophagales</taxon>
        <taxon>Chitinophagaceae</taxon>
        <taxon>Flavisolibacter</taxon>
    </lineage>
</organism>
<reference evidence="2 3" key="1">
    <citation type="submission" date="2016-11" db="EMBL/GenBank/DDBJ databases">
        <authorList>
            <person name="Jaros S."/>
            <person name="Januszkiewicz K."/>
            <person name="Wedrychowicz H."/>
        </authorList>
    </citation>
    <scope>NUCLEOTIDE SEQUENCE [LARGE SCALE GENOMIC DNA]</scope>
    <source>
        <strain evidence="2 3">DSM 18119</strain>
    </source>
</reference>
<name>A0A1M5E904_9BACT</name>
<sequence>MKALLICMVLITLSVSVSNTQRSMTPLDPQNKLFIITLDGFRWQELFNGADSALLNDKETTPLNSTIKALYWDRDPIERRKKLMPFTWNVIAKDGQLYGNRKFQNKVNVSNPYALSYPGYSELLTGSVDLTINSNSKTKNTNSNILELLNGSPAYKGKVAAFTSWDVFPYILNEQKSSFVINSGFENVKSKEPSIAQKLLNTLQSDVIAEKTATRYDELTYIASKEYIQNNKPSVVFLSFSGTDNAGHENRYDQYLEQANNADRMIGELWRMVQSMPEYAGKTTFMITTDHGRGNLPSNWGRHGLFVPGSGQTWFALLGHNVVPSGEMKTENQVYQKSLKDLMTQLLTRK</sequence>
<evidence type="ECO:0000313" key="3">
    <source>
        <dbReference type="Proteomes" id="UP000184048"/>
    </source>
</evidence>